<dbReference type="InterPro" id="IPR016181">
    <property type="entry name" value="Acyl_CoA_acyltransferase"/>
</dbReference>
<evidence type="ECO:0000259" key="1">
    <source>
        <dbReference type="PROSITE" id="PS51186"/>
    </source>
</evidence>
<proteinExistence type="predicted"/>
<accession>A0A6A7AW34</accession>
<evidence type="ECO:0000313" key="3">
    <source>
        <dbReference type="Proteomes" id="UP000799423"/>
    </source>
</evidence>
<name>A0A6A7AW34_9PLEO</name>
<dbReference type="PANTHER" id="PTHR43233:SF1">
    <property type="entry name" value="FAMILY N-ACETYLTRANSFERASE, PUTATIVE (AFU_ORTHOLOGUE AFUA_6G03350)-RELATED"/>
    <property type="match status" value="1"/>
</dbReference>
<dbReference type="InterPro" id="IPR053144">
    <property type="entry name" value="Acetyltransferase_Butenolide"/>
</dbReference>
<dbReference type="Proteomes" id="UP000799423">
    <property type="component" value="Unassembled WGS sequence"/>
</dbReference>
<dbReference type="CDD" id="cd04301">
    <property type="entry name" value="NAT_SF"/>
    <property type="match status" value="1"/>
</dbReference>
<reference evidence="2" key="1">
    <citation type="submission" date="2020-01" db="EMBL/GenBank/DDBJ databases">
        <authorList>
            <consortium name="DOE Joint Genome Institute"/>
            <person name="Haridas S."/>
            <person name="Albert R."/>
            <person name="Binder M."/>
            <person name="Bloem J."/>
            <person name="Labutti K."/>
            <person name="Salamov A."/>
            <person name="Andreopoulos B."/>
            <person name="Baker S.E."/>
            <person name="Barry K."/>
            <person name="Bills G."/>
            <person name="Bluhm B.H."/>
            <person name="Cannon C."/>
            <person name="Castanera R."/>
            <person name="Culley D.E."/>
            <person name="Daum C."/>
            <person name="Ezra D."/>
            <person name="Gonzalez J.B."/>
            <person name="Henrissat B."/>
            <person name="Kuo A."/>
            <person name="Liang C."/>
            <person name="Lipzen A."/>
            <person name="Lutzoni F."/>
            <person name="Magnuson J."/>
            <person name="Mondo S."/>
            <person name="Nolan M."/>
            <person name="Ohm R."/>
            <person name="Pangilinan J."/>
            <person name="Park H.-J."/>
            <person name="Ramirez L."/>
            <person name="Alfaro M."/>
            <person name="Sun H."/>
            <person name="Tritt A."/>
            <person name="Yoshinaga Y."/>
            <person name="Zwiers L.-H."/>
            <person name="Turgeon B.G."/>
            <person name="Goodwin S.B."/>
            <person name="Spatafora J.W."/>
            <person name="Crous P.W."/>
            <person name="Grigoriev I.V."/>
        </authorList>
    </citation>
    <scope>NUCLEOTIDE SEQUENCE</scope>
    <source>
        <strain evidence="2">IPT5</strain>
    </source>
</reference>
<protein>
    <recommendedName>
        <fullName evidence="1">N-acetyltransferase domain-containing protein</fullName>
    </recommendedName>
</protein>
<dbReference type="AlphaFoldDB" id="A0A6A7AW34"/>
<dbReference type="GO" id="GO:0016747">
    <property type="term" value="F:acyltransferase activity, transferring groups other than amino-acyl groups"/>
    <property type="evidence" value="ECO:0007669"/>
    <property type="project" value="InterPro"/>
</dbReference>
<dbReference type="Pfam" id="PF00583">
    <property type="entry name" value="Acetyltransf_1"/>
    <property type="match status" value="1"/>
</dbReference>
<gene>
    <name evidence="2" type="ORF">T440DRAFT_491928</name>
</gene>
<organism evidence="2 3">
    <name type="scientific">Plenodomus tracheiphilus IPT5</name>
    <dbReference type="NCBI Taxonomy" id="1408161"/>
    <lineage>
        <taxon>Eukaryota</taxon>
        <taxon>Fungi</taxon>
        <taxon>Dikarya</taxon>
        <taxon>Ascomycota</taxon>
        <taxon>Pezizomycotina</taxon>
        <taxon>Dothideomycetes</taxon>
        <taxon>Pleosporomycetidae</taxon>
        <taxon>Pleosporales</taxon>
        <taxon>Pleosporineae</taxon>
        <taxon>Leptosphaeriaceae</taxon>
        <taxon>Plenodomus</taxon>
    </lineage>
</organism>
<dbReference type="PANTHER" id="PTHR43233">
    <property type="entry name" value="FAMILY N-ACETYLTRANSFERASE, PUTATIVE (AFU_ORTHOLOGUE AFUA_6G03350)-RELATED"/>
    <property type="match status" value="1"/>
</dbReference>
<keyword evidence="3" id="KW-1185">Reference proteome</keyword>
<dbReference type="SUPFAM" id="SSF55729">
    <property type="entry name" value="Acyl-CoA N-acyltransferases (Nat)"/>
    <property type="match status" value="1"/>
</dbReference>
<dbReference type="InterPro" id="IPR000182">
    <property type="entry name" value="GNAT_dom"/>
</dbReference>
<evidence type="ECO:0000313" key="2">
    <source>
        <dbReference type="EMBL" id="KAF2847490.1"/>
    </source>
</evidence>
<feature type="domain" description="N-acetyltransferase" evidence="1">
    <location>
        <begin position="128"/>
        <end position="274"/>
    </location>
</feature>
<dbReference type="PROSITE" id="PS51186">
    <property type="entry name" value="GNAT"/>
    <property type="match status" value="1"/>
</dbReference>
<dbReference type="OrthoDB" id="10039976at2759"/>
<dbReference type="Gene3D" id="3.40.630.30">
    <property type="match status" value="1"/>
</dbReference>
<sequence length="286" mass="31972">MQATCNSALYAKDYSHSLVPVTLIKYSLPALRKVILNFTTMPAELHTSVMMLEGHPLQKLMEVPINSIEIPSQDHVLLLSPVLTYPRASTLSQAELDRISGINSKSTMDKKVWEWERTVGARNFVISSDHTVLPRSFVQEAFATEAMFWAKPVSPTALETMLSNSLTLGLYAVTDGGEAKTPIGMARLITDYTTFAYLTDVYLQAAYRSLGLGKWLFHCCREATLEMPDLRFMQLLTGSEQAQQLYRRELGMQKIDGNEEALVCMGARKARLAEAAESCGPRQQRK</sequence>
<dbReference type="EMBL" id="MU006325">
    <property type="protein sequence ID" value="KAF2847490.1"/>
    <property type="molecule type" value="Genomic_DNA"/>
</dbReference>